<dbReference type="EMBL" id="CM044708">
    <property type="protein sequence ID" value="KAI5647587.1"/>
    <property type="molecule type" value="Genomic_DNA"/>
</dbReference>
<organism evidence="1 2">
    <name type="scientific">Catharanthus roseus</name>
    <name type="common">Madagascar periwinkle</name>
    <name type="synonym">Vinca rosea</name>
    <dbReference type="NCBI Taxonomy" id="4058"/>
    <lineage>
        <taxon>Eukaryota</taxon>
        <taxon>Viridiplantae</taxon>
        <taxon>Streptophyta</taxon>
        <taxon>Embryophyta</taxon>
        <taxon>Tracheophyta</taxon>
        <taxon>Spermatophyta</taxon>
        <taxon>Magnoliopsida</taxon>
        <taxon>eudicotyledons</taxon>
        <taxon>Gunneridae</taxon>
        <taxon>Pentapetalae</taxon>
        <taxon>asterids</taxon>
        <taxon>lamiids</taxon>
        <taxon>Gentianales</taxon>
        <taxon>Apocynaceae</taxon>
        <taxon>Rauvolfioideae</taxon>
        <taxon>Vinceae</taxon>
        <taxon>Catharanthinae</taxon>
        <taxon>Catharanthus</taxon>
    </lineage>
</organism>
<evidence type="ECO:0000313" key="1">
    <source>
        <dbReference type="EMBL" id="KAI5647587.1"/>
    </source>
</evidence>
<keyword evidence="2" id="KW-1185">Reference proteome</keyword>
<evidence type="ECO:0000313" key="2">
    <source>
        <dbReference type="Proteomes" id="UP001060085"/>
    </source>
</evidence>
<protein>
    <submittedName>
        <fullName evidence="1">Uncharacterized protein</fullName>
    </submittedName>
</protein>
<sequence>MGKFSCLNIEKREKKRTNVNIESTLDGSVDRNGQPAVRSGTGNWVAANLLLLNQGLVTLAFFGVGVNLVLFLTRVMGQDNAEAANNVSKWTGTVYVFSLLGAFLSDSYLGRFKTCAVFQAIFVIGLMSLAISSNIFLVKPNGCGDERIRCNPHTSVQNALFYMSIYLIALGYGGYQPNIATFGADQFDEEHPQESHSKVAFFSYFYLALNLGSLFSNTIIGYFEDQGIWAIGFWASAGSAAVGLLLFIIGTPRYRHFIPRGNPFSRFCQVVVAAARKWNLEIPLNGDELFEENIGKQVADNGARKILHTKGFRFLDRAAIITSEEENDEIKRWRICTVTQVEEVKCILRLLPIWLCTILYSVVFTQMASLFVEQGAAMKTTISNFHIPPASMSSFDILSVAAFIFIYRRLLDPFIFNLKSSKLTELQRMGIGLIISIMAMVAAGIVEHFRLKYATKTCPHCDNSSSLSIFWQIPQYVLIGASEVFMYVGQLEFFNGQAPDGLKSFGSALCMTSISLGNYVSSLLVIIVMKISTSDEMPGWIPGNLNKGHLDRFYFLLAALTTADFVVYLICAKWYKYISFEGRSIHIEGENRRAEMQV</sequence>
<name>A0ACB9ZIX7_CATRO</name>
<proteinExistence type="predicted"/>
<accession>A0ACB9ZIX7</accession>
<comment type="caution">
    <text evidence="1">The sequence shown here is derived from an EMBL/GenBank/DDBJ whole genome shotgun (WGS) entry which is preliminary data.</text>
</comment>
<reference evidence="2" key="1">
    <citation type="journal article" date="2023" name="Nat. Plants">
        <title>Single-cell RNA sequencing provides a high-resolution roadmap for understanding the multicellular compartmentation of specialized metabolism.</title>
        <authorList>
            <person name="Sun S."/>
            <person name="Shen X."/>
            <person name="Li Y."/>
            <person name="Li Y."/>
            <person name="Wang S."/>
            <person name="Li R."/>
            <person name="Zhang H."/>
            <person name="Shen G."/>
            <person name="Guo B."/>
            <person name="Wei J."/>
            <person name="Xu J."/>
            <person name="St-Pierre B."/>
            <person name="Chen S."/>
            <person name="Sun C."/>
        </authorList>
    </citation>
    <scope>NUCLEOTIDE SEQUENCE [LARGE SCALE GENOMIC DNA]</scope>
</reference>
<dbReference type="Proteomes" id="UP001060085">
    <property type="component" value="Linkage Group LG08"/>
</dbReference>
<gene>
    <name evidence="1" type="ORF">M9H77_33592</name>
</gene>